<feature type="region of interest" description="Disordered" evidence="5">
    <location>
        <begin position="87"/>
        <end position="200"/>
    </location>
</feature>
<dbReference type="InterPro" id="IPR002018">
    <property type="entry name" value="CarbesteraseB"/>
</dbReference>
<evidence type="ECO:0000256" key="6">
    <source>
        <dbReference type="SAM" id="SignalP"/>
    </source>
</evidence>
<feature type="compositionally biased region" description="Basic and acidic residues" evidence="5">
    <location>
        <begin position="91"/>
        <end position="103"/>
    </location>
</feature>
<comment type="caution">
    <text evidence="8">The sequence shown here is derived from an EMBL/GenBank/DDBJ whole genome shotgun (WGS) entry which is preliminary data.</text>
</comment>
<evidence type="ECO:0000256" key="5">
    <source>
        <dbReference type="SAM" id="MobiDB-lite"/>
    </source>
</evidence>
<feature type="chain" id="PRO_5045470383" description="Carboxylesterase type B domain-containing protein" evidence="6">
    <location>
        <begin position="27"/>
        <end position="787"/>
    </location>
</feature>
<dbReference type="EMBL" id="CAXLJM020000049">
    <property type="protein sequence ID" value="CAL8114050.1"/>
    <property type="molecule type" value="Genomic_DNA"/>
</dbReference>
<keyword evidence="3" id="KW-0378">Hydrolase</keyword>
<reference evidence="8 9" key="1">
    <citation type="submission" date="2024-08" db="EMBL/GenBank/DDBJ databases">
        <authorList>
            <person name="Cucini C."/>
            <person name="Frati F."/>
        </authorList>
    </citation>
    <scope>NUCLEOTIDE SEQUENCE [LARGE SCALE GENOMIC DNA]</scope>
</reference>
<protein>
    <recommendedName>
        <fullName evidence="7">Carboxylesterase type B domain-containing protein</fullName>
    </recommendedName>
</protein>
<name>A0ABP1QYW3_9HEXA</name>
<keyword evidence="4" id="KW-0325">Glycoprotein</keyword>
<organism evidence="8 9">
    <name type="scientific">Orchesella dallaii</name>
    <dbReference type="NCBI Taxonomy" id="48710"/>
    <lineage>
        <taxon>Eukaryota</taxon>
        <taxon>Metazoa</taxon>
        <taxon>Ecdysozoa</taxon>
        <taxon>Arthropoda</taxon>
        <taxon>Hexapoda</taxon>
        <taxon>Collembola</taxon>
        <taxon>Entomobryomorpha</taxon>
        <taxon>Entomobryoidea</taxon>
        <taxon>Orchesellidae</taxon>
        <taxon>Orchesellinae</taxon>
        <taxon>Orchesella</taxon>
    </lineage>
</organism>
<feature type="compositionally biased region" description="Low complexity" evidence="5">
    <location>
        <begin position="106"/>
        <end position="199"/>
    </location>
</feature>
<dbReference type="SUPFAM" id="SSF53474">
    <property type="entry name" value="alpha/beta-Hydrolases"/>
    <property type="match status" value="1"/>
</dbReference>
<evidence type="ECO:0000313" key="8">
    <source>
        <dbReference type="EMBL" id="CAL8114050.1"/>
    </source>
</evidence>
<dbReference type="Gene3D" id="3.40.50.1820">
    <property type="entry name" value="alpha/beta hydrolase"/>
    <property type="match status" value="1"/>
</dbReference>
<evidence type="ECO:0000256" key="3">
    <source>
        <dbReference type="ARBA" id="ARBA00022801"/>
    </source>
</evidence>
<keyword evidence="9" id="KW-1185">Reference proteome</keyword>
<evidence type="ECO:0000256" key="4">
    <source>
        <dbReference type="ARBA" id="ARBA00023180"/>
    </source>
</evidence>
<dbReference type="PANTHER" id="PTHR43142:SF1">
    <property type="entry name" value="CARBOXYLIC ESTER HYDROLASE"/>
    <property type="match status" value="1"/>
</dbReference>
<keyword evidence="2" id="KW-0719">Serine esterase</keyword>
<evidence type="ECO:0000259" key="7">
    <source>
        <dbReference type="Pfam" id="PF00135"/>
    </source>
</evidence>
<comment type="similarity">
    <text evidence="1">Belongs to the type-B carboxylesterase/lipase family.</text>
</comment>
<evidence type="ECO:0000313" key="9">
    <source>
        <dbReference type="Proteomes" id="UP001642540"/>
    </source>
</evidence>
<sequence>METKMKFLRILLCFSLILLQHTIVQAQNSTEASLTNLTTSTTSQPENVTEVVLEIQRADVKNVITKESIVPPTSTIVVPTSTTTTKPAVVLEKREGVAEEKSKPGTTAPTTTTPSTTTSTPPTTTTSTVSPAPTTTSTVPPAPTTTTTSTTTTKPTTTTSTIPPTTATSPTTTTTPPPTTTTSSTTASTTTTPTPTTTSEALLRSQVVQAPEALTLRTSQPLGLGPSVKISPGEVRPGVYRSRGGRKYYAFKGIPFAAPPVHFQRFKESGPVSPWSGVLNATSYGPSCVQYNILTGKVEGEEDCLHLNVFTPKLQAGRAKKSKLFPVMVFFHQGAFMFGTSSDFEEAYFMDEDVVLVTVNYRLGAFGFLNTEGDSDARGNMGLKDQVLALKFVRENIHHFNGEPNQITIFGESAGGSSVHYHLLSDLSKGLFNRAISMSGTALSPWAFTRSPKKNAKKLGTYLNCPTTDMNELFSCLQGHDAHVIAEKTKDLYVWNTDPITPFAPSVEVEDSLSSFITQSPFSLMKNGRINSAAPWMLGVVEDVCLLDAWSVLVEPTLLQDMDQDWHRIAPVTFMYKDTALEPDAVSNQIKAYYFGTKDIGNDTASNLTNLYSDRYFNHGIRSSALMHVQTNEAIPVYLYVFSYRGTQSHTKFAGISEILGVSEGDDLRYLFNTQRFKDIPLNTTDGEISQKFVKLWVSFAREGKPTAVWGGQEWTRITPEQVKGDEALKYYSINEKCGFIDEPYSARMNFWDTLPLNENDNELYGTVSERGQSGEDDGFFSSFITS</sequence>
<gene>
    <name evidence="8" type="ORF">ODALV1_LOCUS16291</name>
</gene>
<dbReference type="PANTHER" id="PTHR43142">
    <property type="entry name" value="CARBOXYLIC ESTER HYDROLASE"/>
    <property type="match status" value="1"/>
</dbReference>
<feature type="signal peptide" evidence="6">
    <location>
        <begin position="1"/>
        <end position="26"/>
    </location>
</feature>
<feature type="domain" description="Carboxylesterase type B" evidence="7">
    <location>
        <begin position="226"/>
        <end position="752"/>
    </location>
</feature>
<dbReference type="InterPro" id="IPR029058">
    <property type="entry name" value="AB_hydrolase_fold"/>
</dbReference>
<dbReference type="Proteomes" id="UP001642540">
    <property type="component" value="Unassembled WGS sequence"/>
</dbReference>
<accession>A0ABP1QYW3</accession>
<evidence type="ECO:0000256" key="1">
    <source>
        <dbReference type="ARBA" id="ARBA00005964"/>
    </source>
</evidence>
<keyword evidence="6" id="KW-0732">Signal</keyword>
<proteinExistence type="inferred from homology"/>
<dbReference type="Pfam" id="PF00135">
    <property type="entry name" value="COesterase"/>
    <property type="match status" value="1"/>
</dbReference>
<evidence type="ECO:0000256" key="2">
    <source>
        <dbReference type="ARBA" id="ARBA00022487"/>
    </source>
</evidence>